<sequence length="745" mass="83292">MADPIFQRWKCTHPRCDESFPAQPGPVQFDDYKPLTDPSRFTRVLVLEPGIGNDFVSCELKEVELFPESKSSGVPYEAVSYRWQDVRSDGTDIRSTPHFHMRGPDLWVFLVSDTVIEALCAFRDTVRPRYLWVDQICINQQSVAPSGPEGQRLPSEKEVQVGVMGDIYKCASGVLVWLGTEQPGDASALATFNQFGLLLAEVKQKMDEVLLGTCASESFTKIFQGMLTGCSSTTAARVTLITSVGLMLPQLTALGVARASMLPPPNQIPWADCMAFFEKPWFSRAWPVQEVVLSGLKTVYCGAERCVDWGYIGFFACVVRFNQQYRAACPQAYHHNSMNAIISIYYYTLTYDGKGFPLLGLLEAMRPFDSGDPRDKVFALLNMVNFELATTTTEINSQVERSLLTKPHELNPDYGDENSIENVNCETAIYLIRRDRNLDVLSYLQHLDKVKEVDGPASSWAPRWECRLATTRPISTPPVSSQREAEEFSACGRFLRLEEGDFMYQKTTEHGAMRRILTLRGIQVSVIESVSDATPSLQMRLDSGQELFDLDCAAIFVWISELVEWDGRAKDDGMDEEVLSMLALSLTGGRAAYRSRPVKAKREDQSDRTTVDEHVENFVDFVLNPNHQSIPASEGMNRLMNWLKLRQSSATKGNGEAWARKVPKFCVGRRLFRTQGGTIGLGPATTSAGDFVYIFRGGRTPFVARDCESTYGSDLKSLLGQCYLYGAMDGEFEPELSSGKLVTLV</sequence>
<dbReference type="PANTHER" id="PTHR24148">
    <property type="entry name" value="ANKYRIN REPEAT DOMAIN-CONTAINING PROTEIN 39 HOMOLOG-RELATED"/>
    <property type="match status" value="1"/>
</dbReference>
<evidence type="ECO:0000313" key="2">
    <source>
        <dbReference type="EMBL" id="KAK4200106.1"/>
    </source>
</evidence>
<comment type="caution">
    <text evidence="2">The sequence shown here is derived from an EMBL/GenBank/DDBJ whole genome shotgun (WGS) entry which is preliminary data.</text>
</comment>
<dbReference type="EMBL" id="MU863923">
    <property type="protein sequence ID" value="KAK4200106.1"/>
    <property type="molecule type" value="Genomic_DNA"/>
</dbReference>
<dbReference type="InterPro" id="IPR052895">
    <property type="entry name" value="HetReg/Transcr_Mod"/>
</dbReference>
<reference evidence="2" key="1">
    <citation type="journal article" date="2023" name="Mol. Phylogenet. Evol.">
        <title>Genome-scale phylogeny and comparative genomics of the fungal order Sordariales.</title>
        <authorList>
            <person name="Hensen N."/>
            <person name="Bonometti L."/>
            <person name="Westerberg I."/>
            <person name="Brannstrom I.O."/>
            <person name="Guillou S."/>
            <person name="Cros-Aarteil S."/>
            <person name="Calhoun S."/>
            <person name="Haridas S."/>
            <person name="Kuo A."/>
            <person name="Mondo S."/>
            <person name="Pangilinan J."/>
            <person name="Riley R."/>
            <person name="LaButti K."/>
            <person name="Andreopoulos B."/>
            <person name="Lipzen A."/>
            <person name="Chen C."/>
            <person name="Yan M."/>
            <person name="Daum C."/>
            <person name="Ng V."/>
            <person name="Clum A."/>
            <person name="Steindorff A."/>
            <person name="Ohm R.A."/>
            <person name="Martin F."/>
            <person name="Silar P."/>
            <person name="Natvig D.O."/>
            <person name="Lalanne C."/>
            <person name="Gautier V."/>
            <person name="Ament-Velasquez S.L."/>
            <person name="Kruys A."/>
            <person name="Hutchinson M.I."/>
            <person name="Powell A.J."/>
            <person name="Barry K."/>
            <person name="Miller A.N."/>
            <person name="Grigoriev I.V."/>
            <person name="Debuchy R."/>
            <person name="Gladieux P."/>
            <person name="Hiltunen Thoren M."/>
            <person name="Johannesson H."/>
        </authorList>
    </citation>
    <scope>NUCLEOTIDE SEQUENCE</scope>
    <source>
        <strain evidence="2">CBS 315.58</strain>
    </source>
</reference>
<accession>A0AAN7AT28</accession>
<organism evidence="2 3">
    <name type="scientific">Triangularia verruculosa</name>
    <dbReference type="NCBI Taxonomy" id="2587418"/>
    <lineage>
        <taxon>Eukaryota</taxon>
        <taxon>Fungi</taxon>
        <taxon>Dikarya</taxon>
        <taxon>Ascomycota</taxon>
        <taxon>Pezizomycotina</taxon>
        <taxon>Sordariomycetes</taxon>
        <taxon>Sordariomycetidae</taxon>
        <taxon>Sordariales</taxon>
        <taxon>Podosporaceae</taxon>
        <taxon>Triangularia</taxon>
    </lineage>
</organism>
<proteinExistence type="predicted"/>
<dbReference type="AlphaFoldDB" id="A0AAN7AT28"/>
<evidence type="ECO:0000259" key="1">
    <source>
        <dbReference type="Pfam" id="PF06985"/>
    </source>
</evidence>
<feature type="domain" description="Heterokaryon incompatibility" evidence="1">
    <location>
        <begin position="76"/>
        <end position="290"/>
    </location>
</feature>
<dbReference type="Pfam" id="PF06985">
    <property type="entry name" value="HET"/>
    <property type="match status" value="1"/>
</dbReference>
<reference evidence="2" key="2">
    <citation type="submission" date="2023-05" db="EMBL/GenBank/DDBJ databases">
        <authorList>
            <consortium name="Lawrence Berkeley National Laboratory"/>
            <person name="Steindorff A."/>
            <person name="Hensen N."/>
            <person name="Bonometti L."/>
            <person name="Westerberg I."/>
            <person name="Brannstrom I.O."/>
            <person name="Guillou S."/>
            <person name="Cros-Aarteil S."/>
            <person name="Calhoun S."/>
            <person name="Haridas S."/>
            <person name="Kuo A."/>
            <person name="Mondo S."/>
            <person name="Pangilinan J."/>
            <person name="Riley R."/>
            <person name="Labutti K."/>
            <person name="Andreopoulos B."/>
            <person name="Lipzen A."/>
            <person name="Chen C."/>
            <person name="Yanf M."/>
            <person name="Daum C."/>
            <person name="Ng V."/>
            <person name="Clum A."/>
            <person name="Ohm R."/>
            <person name="Martin F."/>
            <person name="Silar P."/>
            <person name="Natvig D."/>
            <person name="Lalanne C."/>
            <person name="Gautier V."/>
            <person name="Ament-Velasquez S.L."/>
            <person name="Kruys A."/>
            <person name="Hutchinson M.I."/>
            <person name="Powell A.J."/>
            <person name="Barry K."/>
            <person name="Miller A.N."/>
            <person name="Grigoriev I.V."/>
            <person name="Debuchy R."/>
            <person name="Gladieux P."/>
            <person name="Thoren M.H."/>
            <person name="Johannesson H."/>
        </authorList>
    </citation>
    <scope>NUCLEOTIDE SEQUENCE</scope>
    <source>
        <strain evidence="2">CBS 315.58</strain>
    </source>
</reference>
<dbReference type="Pfam" id="PF26639">
    <property type="entry name" value="Het-6_barrel"/>
    <property type="match status" value="1"/>
</dbReference>
<gene>
    <name evidence="2" type="ORF">QBC40DRAFT_327169</name>
</gene>
<keyword evidence="3" id="KW-1185">Reference proteome</keyword>
<dbReference type="Proteomes" id="UP001303160">
    <property type="component" value="Unassembled WGS sequence"/>
</dbReference>
<dbReference type="InterPro" id="IPR010730">
    <property type="entry name" value="HET"/>
</dbReference>
<dbReference type="PANTHER" id="PTHR24148:SF64">
    <property type="entry name" value="HETEROKARYON INCOMPATIBILITY DOMAIN-CONTAINING PROTEIN"/>
    <property type="match status" value="1"/>
</dbReference>
<name>A0AAN7AT28_9PEZI</name>
<protein>
    <submittedName>
        <fullName evidence="2">Heterokaryon incompatibility protein-domain-containing protein</fullName>
    </submittedName>
</protein>
<evidence type="ECO:0000313" key="3">
    <source>
        <dbReference type="Proteomes" id="UP001303160"/>
    </source>
</evidence>